<gene>
    <name evidence="1" type="ORF">G2W53_018261</name>
</gene>
<dbReference type="AlphaFoldDB" id="A0A834TTB2"/>
<sequence>MGYVAKPRALRLVLPPQFVLECRLALFQIEWAERLGLALSLMVSKLVSPCVGSKITVCGCGGVNNAGGRYICSLLPPDCWLVCPVAPLATVVRMYGPPVLVTVMVHMPVVTVSTPIVAVSTPIEAGTAWRHLCAV</sequence>
<evidence type="ECO:0000313" key="2">
    <source>
        <dbReference type="Proteomes" id="UP000634136"/>
    </source>
</evidence>
<protein>
    <submittedName>
        <fullName evidence="1">Uncharacterized protein</fullName>
    </submittedName>
</protein>
<organism evidence="1 2">
    <name type="scientific">Senna tora</name>
    <dbReference type="NCBI Taxonomy" id="362788"/>
    <lineage>
        <taxon>Eukaryota</taxon>
        <taxon>Viridiplantae</taxon>
        <taxon>Streptophyta</taxon>
        <taxon>Embryophyta</taxon>
        <taxon>Tracheophyta</taxon>
        <taxon>Spermatophyta</taxon>
        <taxon>Magnoliopsida</taxon>
        <taxon>eudicotyledons</taxon>
        <taxon>Gunneridae</taxon>
        <taxon>Pentapetalae</taxon>
        <taxon>rosids</taxon>
        <taxon>fabids</taxon>
        <taxon>Fabales</taxon>
        <taxon>Fabaceae</taxon>
        <taxon>Caesalpinioideae</taxon>
        <taxon>Cassia clade</taxon>
        <taxon>Senna</taxon>
    </lineage>
</organism>
<accession>A0A834TTB2</accession>
<reference evidence="1" key="1">
    <citation type="submission" date="2020-09" db="EMBL/GenBank/DDBJ databases">
        <title>Genome-Enabled Discovery of Anthraquinone Biosynthesis in Senna tora.</title>
        <authorList>
            <person name="Kang S.-H."/>
            <person name="Pandey R.P."/>
            <person name="Lee C.-M."/>
            <person name="Sim J.-S."/>
            <person name="Jeong J.-T."/>
            <person name="Choi B.-S."/>
            <person name="Jung M."/>
            <person name="Ginzburg D."/>
            <person name="Zhao K."/>
            <person name="Won S.Y."/>
            <person name="Oh T.-J."/>
            <person name="Yu Y."/>
            <person name="Kim N.-H."/>
            <person name="Lee O.R."/>
            <person name="Lee T.-H."/>
            <person name="Bashyal P."/>
            <person name="Kim T.-S."/>
            <person name="Lee W.-H."/>
            <person name="Kawkins C."/>
            <person name="Kim C.-K."/>
            <person name="Kim J.S."/>
            <person name="Ahn B.O."/>
            <person name="Rhee S.Y."/>
            <person name="Sohng J.K."/>
        </authorList>
    </citation>
    <scope>NUCLEOTIDE SEQUENCE</scope>
    <source>
        <tissue evidence="1">Leaf</tissue>
    </source>
</reference>
<comment type="caution">
    <text evidence="1">The sequence shown here is derived from an EMBL/GenBank/DDBJ whole genome shotgun (WGS) entry which is preliminary data.</text>
</comment>
<evidence type="ECO:0000313" key="1">
    <source>
        <dbReference type="EMBL" id="KAF7827097.1"/>
    </source>
</evidence>
<dbReference type="Proteomes" id="UP000634136">
    <property type="component" value="Unassembled WGS sequence"/>
</dbReference>
<name>A0A834TTB2_9FABA</name>
<proteinExistence type="predicted"/>
<keyword evidence="2" id="KW-1185">Reference proteome</keyword>
<dbReference type="EMBL" id="JAAIUW010000006">
    <property type="protein sequence ID" value="KAF7827097.1"/>
    <property type="molecule type" value="Genomic_DNA"/>
</dbReference>